<gene>
    <name evidence="2" type="ORF">SAMN05421737_11276</name>
</gene>
<keyword evidence="1" id="KW-0175">Coiled coil</keyword>
<proteinExistence type="predicted"/>
<organism evidence="2 3">
    <name type="scientific">Shouchella lonarensis</name>
    <dbReference type="NCBI Taxonomy" id="1464122"/>
    <lineage>
        <taxon>Bacteria</taxon>
        <taxon>Bacillati</taxon>
        <taxon>Bacillota</taxon>
        <taxon>Bacilli</taxon>
        <taxon>Bacillales</taxon>
        <taxon>Bacillaceae</taxon>
        <taxon>Shouchella</taxon>
    </lineage>
</organism>
<dbReference type="STRING" id="1464122.SAMN05421737_11276"/>
<dbReference type="EMBL" id="FMYM01000012">
    <property type="protein sequence ID" value="SDC66996.1"/>
    <property type="molecule type" value="Genomic_DNA"/>
</dbReference>
<reference evidence="3" key="1">
    <citation type="submission" date="2016-09" db="EMBL/GenBank/DDBJ databases">
        <authorList>
            <person name="Varghese N."/>
            <person name="Submissions S."/>
        </authorList>
    </citation>
    <scope>NUCLEOTIDE SEQUENCE [LARGE SCALE GENOMIC DNA]</scope>
    <source>
        <strain evidence="3">25nlg</strain>
    </source>
</reference>
<protein>
    <submittedName>
        <fullName evidence="2">Uncharacterized protein</fullName>
    </submittedName>
</protein>
<dbReference type="OrthoDB" id="2498762at2"/>
<accession>A0A1G6NI26</accession>
<dbReference type="Proteomes" id="UP000242662">
    <property type="component" value="Unassembled WGS sequence"/>
</dbReference>
<sequence>MTAIWNDFDERAKMIVPIWSFGKGMRIGEELESYKENILFAVLLTIFERELNDDGNRKSIDVEMIARDVLIDMNLDASEDQVRRIATGLLWNGDAKQQNPFSSSYYHPASKQFKHMEYRYLEDDRLYSRWEEGGDTVYKLSEISQNLIFISREMQEELSIDIEQLYSLQLIRNGNFSRASRRIQDLRTRVKVLVNRERETQRELIQNPKLLLSEEFERRGSQEQEIRNQFKEEEKNFQEIQRQLGRVKKLPEHQDSVQIIDEILDDVEDSRRLHDKLAKLYIETFDIQLELRIDHTEKLWNVSTSSLKKDIYEDLILAKGILNAETMMYIIEPLFSPTTEFMLPLEWTWEVHEFSLDKSNIDEGEETDNENEEVFEVKTIDWEQIARAWKPVFKELLEKGQYHIEDLANLSLDEKESWFEQKETFDLWMIFSNEDFFVEPIYLWKKYDDDRMCLVQALIRLDDKFKALVGKGIICELDKDHEFEWNKKKITSRRLVLGRG</sequence>
<evidence type="ECO:0000313" key="2">
    <source>
        <dbReference type="EMBL" id="SDC66996.1"/>
    </source>
</evidence>
<keyword evidence="3" id="KW-1185">Reference proteome</keyword>
<name>A0A1G6NI26_9BACI</name>
<dbReference type="RefSeq" id="WP_090776549.1">
    <property type="nucleotide sequence ID" value="NZ_FMYM01000012.1"/>
</dbReference>
<feature type="coiled-coil region" evidence="1">
    <location>
        <begin position="183"/>
        <end position="250"/>
    </location>
</feature>
<dbReference type="AlphaFoldDB" id="A0A1G6NI26"/>
<evidence type="ECO:0000313" key="3">
    <source>
        <dbReference type="Proteomes" id="UP000242662"/>
    </source>
</evidence>
<evidence type="ECO:0000256" key="1">
    <source>
        <dbReference type="SAM" id="Coils"/>
    </source>
</evidence>